<organism evidence="1 2">
    <name type="scientific">Oryza meyeriana var. granulata</name>
    <dbReference type="NCBI Taxonomy" id="110450"/>
    <lineage>
        <taxon>Eukaryota</taxon>
        <taxon>Viridiplantae</taxon>
        <taxon>Streptophyta</taxon>
        <taxon>Embryophyta</taxon>
        <taxon>Tracheophyta</taxon>
        <taxon>Spermatophyta</taxon>
        <taxon>Magnoliopsida</taxon>
        <taxon>Liliopsida</taxon>
        <taxon>Poales</taxon>
        <taxon>Poaceae</taxon>
        <taxon>BOP clade</taxon>
        <taxon>Oryzoideae</taxon>
        <taxon>Oryzeae</taxon>
        <taxon>Oryzinae</taxon>
        <taxon>Oryza</taxon>
        <taxon>Oryza meyeriana</taxon>
    </lineage>
</organism>
<sequence>MVDDQQHLPVSPQGSGFSTWCKVHGPWKLVESSRKQMQGGQGYWKLSTAMEQHRSWKIVRLIRARKVSFFQEARCTRARKPETSIAMVPFSSVQTKLTTMSSSPWDCTRYSD</sequence>
<reference evidence="1 2" key="1">
    <citation type="submission" date="2019-11" db="EMBL/GenBank/DDBJ databases">
        <title>Whole genome sequence of Oryza granulata.</title>
        <authorList>
            <person name="Li W."/>
        </authorList>
    </citation>
    <scope>NUCLEOTIDE SEQUENCE [LARGE SCALE GENOMIC DNA]</scope>
    <source>
        <strain evidence="2">cv. Menghai</strain>
        <tissue evidence="1">Leaf</tissue>
    </source>
</reference>
<accession>A0A6G1EXX5</accession>
<comment type="caution">
    <text evidence="1">The sequence shown here is derived from an EMBL/GenBank/DDBJ whole genome shotgun (WGS) entry which is preliminary data.</text>
</comment>
<evidence type="ECO:0000313" key="1">
    <source>
        <dbReference type="EMBL" id="KAF0929455.1"/>
    </source>
</evidence>
<protein>
    <recommendedName>
        <fullName evidence="3">NAC domain-containing protein</fullName>
    </recommendedName>
</protein>
<name>A0A6G1EXX5_9ORYZ</name>
<evidence type="ECO:0008006" key="3">
    <source>
        <dbReference type="Google" id="ProtNLM"/>
    </source>
</evidence>
<dbReference type="EMBL" id="SPHZ02000002">
    <property type="protein sequence ID" value="KAF0929455.1"/>
    <property type="molecule type" value="Genomic_DNA"/>
</dbReference>
<dbReference type="AlphaFoldDB" id="A0A6G1EXX5"/>
<keyword evidence="2" id="KW-1185">Reference proteome</keyword>
<dbReference type="Proteomes" id="UP000479710">
    <property type="component" value="Unassembled WGS sequence"/>
</dbReference>
<gene>
    <name evidence="1" type="ORF">E2562_021556</name>
</gene>
<proteinExistence type="predicted"/>
<evidence type="ECO:0000313" key="2">
    <source>
        <dbReference type="Proteomes" id="UP000479710"/>
    </source>
</evidence>